<feature type="compositionally biased region" description="Basic residues" evidence="1">
    <location>
        <begin position="255"/>
        <end position="269"/>
    </location>
</feature>
<sequence>MLRERSPSPPAVLSKRTPPPPAPLSTHFTPEEMDRVPELEDKKRFLTMFSLSHVSVQQRRDNETVEELLQAIKQKSVTLDTIRHAPHPLCKTPPAQNSDPASALSSESDEPLSVSPSSPGGLLGQPKPPPSSDALRPKDPPPPLPYPEKTRGLPEGPPSKRSSSSSLLNSLRPPVQPKDAPPSLNGRTKPWESFTAEEFAQQFHESVLQSTQKALQKHKGGATVISAPSHLQDSSVHYNIPELQSAPSRPPPPHPHTHSHSIQHPHSHPHPQPNGQHCPPHPHREPPGVREEQSAPEDSEEDEEEEEEEVPVPRWQGIEAVFEAYQEYIEEQGVERQVLQSQCRRLENQHYNLSLTAEQLSHSMGLMSQRQKLAVEREKLQAELEHFRKCLTLPQPHWARGGHYKGYPPR</sequence>
<keyword evidence="4" id="KW-1185">Reference proteome</keyword>
<reference evidence="3" key="2">
    <citation type="submission" date="2025-08" db="UniProtKB">
        <authorList>
            <consortium name="Ensembl"/>
        </authorList>
    </citation>
    <scope>IDENTIFICATION</scope>
</reference>
<dbReference type="AlphaFoldDB" id="A0A4W5QS05"/>
<name>A0A4W5QS05_9TELE</name>
<proteinExistence type="predicted"/>
<organism evidence="3 4">
    <name type="scientific">Hucho hucho</name>
    <name type="common">huchen</name>
    <dbReference type="NCBI Taxonomy" id="62062"/>
    <lineage>
        <taxon>Eukaryota</taxon>
        <taxon>Metazoa</taxon>
        <taxon>Chordata</taxon>
        <taxon>Craniata</taxon>
        <taxon>Vertebrata</taxon>
        <taxon>Euteleostomi</taxon>
        <taxon>Actinopterygii</taxon>
        <taxon>Neopterygii</taxon>
        <taxon>Teleostei</taxon>
        <taxon>Protacanthopterygii</taxon>
        <taxon>Salmoniformes</taxon>
        <taxon>Salmonidae</taxon>
        <taxon>Salmoninae</taxon>
        <taxon>Hucho</taxon>
    </lineage>
</organism>
<reference evidence="4" key="1">
    <citation type="submission" date="2018-06" db="EMBL/GenBank/DDBJ databases">
        <title>Genome assembly of Danube salmon.</title>
        <authorList>
            <person name="Macqueen D.J."/>
            <person name="Gundappa M.K."/>
        </authorList>
    </citation>
    <scope>NUCLEOTIDE SEQUENCE [LARGE SCALE GENOMIC DNA]</scope>
</reference>
<dbReference type="PANTHER" id="PTHR17608:SF4">
    <property type="entry name" value="GENETIC SUPPRESSOR ELEMENT 1"/>
    <property type="match status" value="1"/>
</dbReference>
<feature type="compositionally biased region" description="Polar residues" evidence="1">
    <location>
        <begin position="205"/>
        <end position="214"/>
    </location>
</feature>
<feature type="compositionally biased region" description="Low complexity" evidence="1">
    <location>
        <begin position="159"/>
        <end position="173"/>
    </location>
</feature>
<feature type="region of interest" description="Disordered" evidence="1">
    <location>
        <begin position="205"/>
        <end position="315"/>
    </location>
</feature>
<evidence type="ECO:0000313" key="3">
    <source>
        <dbReference type="Ensembl" id="ENSHHUP00000076685.1"/>
    </source>
</evidence>
<feature type="compositionally biased region" description="Basic and acidic residues" evidence="1">
    <location>
        <begin position="282"/>
        <end position="293"/>
    </location>
</feature>
<feature type="compositionally biased region" description="Low complexity" evidence="1">
    <location>
        <begin position="111"/>
        <end position="120"/>
    </location>
</feature>
<feature type="region of interest" description="Disordered" evidence="1">
    <location>
        <begin position="76"/>
        <end position="193"/>
    </location>
</feature>
<feature type="domain" description="Genetic suppressor element-like" evidence="2">
    <location>
        <begin position="1"/>
        <end position="52"/>
    </location>
</feature>
<dbReference type="InterPro" id="IPR022207">
    <property type="entry name" value="GSE-like"/>
</dbReference>
<reference evidence="3" key="3">
    <citation type="submission" date="2025-09" db="UniProtKB">
        <authorList>
            <consortium name="Ensembl"/>
        </authorList>
    </citation>
    <scope>IDENTIFICATION</scope>
</reference>
<feature type="compositionally biased region" description="Polar residues" evidence="1">
    <location>
        <begin position="94"/>
        <end position="106"/>
    </location>
</feature>
<protein>
    <recommendedName>
        <fullName evidence="2">Genetic suppressor element-like domain-containing protein</fullName>
    </recommendedName>
</protein>
<evidence type="ECO:0000259" key="2">
    <source>
        <dbReference type="Pfam" id="PF12540"/>
    </source>
</evidence>
<dbReference type="PANTHER" id="PTHR17608">
    <property type="entry name" value="GENETIC SUPPRESSOR ELEMENT 1"/>
    <property type="match status" value="1"/>
</dbReference>
<feature type="region of interest" description="Disordered" evidence="1">
    <location>
        <begin position="1"/>
        <end position="35"/>
    </location>
</feature>
<dbReference type="InterPro" id="IPR042337">
    <property type="entry name" value="GSE1"/>
</dbReference>
<dbReference type="Pfam" id="PF12540">
    <property type="entry name" value="DUF3736"/>
    <property type="match status" value="1"/>
</dbReference>
<evidence type="ECO:0000313" key="4">
    <source>
        <dbReference type="Proteomes" id="UP000314982"/>
    </source>
</evidence>
<accession>A0A4W5QS05</accession>
<evidence type="ECO:0000256" key="1">
    <source>
        <dbReference type="SAM" id="MobiDB-lite"/>
    </source>
</evidence>
<feature type="compositionally biased region" description="Acidic residues" evidence="1">
    <location>
        <begin position="294"/>
        <end position="310"/>
    </location>
</feature>
<dbReference type="GeneTree" id="ENSGT00700000104539"/>
<dbReference type="Ensembl" id="ENSHHUT00000079183.1">
    <property type="protein sequence ID" value="ENSHHUP00000076685.1"/>
    <property type="gene ID" value="ENSHHUG00000044858.1"/>
</dbReference>
<dbReference type="Proteomes" id="UP000314982">
    <property type="component" value="Unassembled WGS sequence"/>
</dbReference>